<name>A0A938Y4Q9_9BACL</name>
<proteinExistence type="predicted"/>
<dbReference type="EMBL" id="JAFBEB010000022">
    <property type="protein sequence ID" value="MBM7592274.1"/>
    <property type="molecule type" value="Genomic_DNA"/>
</dbReference>
<evidence type="ECO:0000313" key="1">
    <source>
        <dbReference type="EMBL" id="MBM7592274.1"/>
    </source>
</evidence>
<comment type="caution">
    <text evidence="1">The sequence shown here is derived from an EMBL/GenBank/DDBJ whole genome shotgun (WGS) entry which is preliminary data.</text>
</comment>
<keyword evidence="2" id="KW-1185">Reference proteome</keyword>
<evidence type="ECO:0000313" key="2">
    <source>
        <dbReference type="Proteomes" id="UP000717624"/>
    </source>
</evidence>
<protein>
    <recommendedName>
        <fullName evidence="3">Phage ABA sandwich domain-containing protein</fullName>
    </recommendedName>
</protein>
<evidence type="ECO:0008006" key="3">
    <source>
        <dbReference type="Google" id="ProtNLM"/>
    </source>
</evidence>
<reference evidence="1" key="1">
    <citation type="submission" date="2021-01" db="EMBL/GenBank/DDBJ databases">
        <title>Genomic Encyclopedia of Type Strains, Phase IV (KMG-IV): sequencing the most valuable type-strain genomes for metagenomic binning, comparative biology and taxonomic classification.</title>
        <authorList>
            <person name="Goeker M."/>
        </authorList>
    </citation>
    <scope>NUCLEOTIDE SEQUENCE</scope>
    <source>
        <strain evidence="1">DSM 25523</strain>
    </source>
</reference>
<accession>A0A938Y4Q9</accession>
<organism evidence="1 2">
    <name type="scientific">Brevibacillus fulvus</name>
    <dbReference type="NCBI Taxonomy" id="1125967"/>
    <lineage>
        <taxon>Bacteria</taxon>
        <taxon>Bacillati</taxon>
        <taxon>Bacillota</taxon>
        <taxon>Bacilli</taxon>
        <taxon>Bacillales</taxon>
        <taxon>Paenibacillaceae</taxon>
        <taxon>Brevibacillus</taxon>
    </lineage>
</organism>
<sequence length="117" mass="13049">MTKEQKRQINAKVADMLGYEAISGEVDNVNPLYSNGHRLKEMDFSGSWAWMGIMVEKAREQGIYLRLFPRVKTYYGSAINVFAQELGHAASESAPLAVALAYLEAKGIDTAQYQIES</sequence>
<dbReference type="Proteomes" id="UP000717624">
    <property type="component" value="Unassembled WGS sequence"/>
</dbReference>
<dbReference type="AlphaFoldDB" id="A0A938Y4Q9"/>
<dbReference type="RefSeq" id="WP_204520085.1">
    <property type="nucleotide sequence ID" value="NZ_JAFBEB010000022.1"/>
</dbReference>
<gene>
    <name evidence="1" type="ORF">JOD01_003936</name>
</gene>